<dbReference type="AlphaFoldDB" id="C1H2L9"/>
<dbReference type="KEGG" id="pbl:PAAG_05012"/>
<dbReference type="RefSeq" id="XP_015699668.1">
    <property type="nucleotide sequence ID" value="XM_015845442.1"/>
</dbReference>
<dbReference type="EMBL" id="KN294004">
    <property type="protein sequence ID" value="EEH33963.2"/>
    <property type="molecule type" value="Genomic_DNA"/>
</dbReference>
<dbReference type="STRING" id="502779.C1H2L9"/>
<accession>C1H2L9</accession>
<dbReference type="VEuPathDB" id="FungiDB:PAAG_05012"/>
<organism evidence="1 2">
    <name type="scientific">Paracoccidioides lutzii (strain ATCC MYA-826 / Pb01)</name>
    <name type="common">Paracoccidioides brasiliensis</name>
    <dbReference type="NCBI Taxonomy" id="502779"/>
    <lineage>
        <taxon>Eukaryota</taxon>
        <taxon>Fungi</taxon>
        <taxon>Dikarya</taxon>
        <taxon>Ascomycota</taxon>
        <taxon>Pezizomycotina</taxon>
        <taxon>Eurotiomycetes</taxon>
        <taxon>Eurotiomycetidae</taxon>
        <taxon>Onygenales</taxon>
        <taxon>Ajellomycetaceae</taxon>
        <taxon>Paracoccidioides</taxon>
    </lineage>
</organism>
<dbReference type="Pfam" id="PF11917">
    <property type="entry name" value="DUF3435"/>
    <property type="match status" value="1"/>
</dbReference>
<sequence length="308" mass="35125">MSNKNYAQTVFSPQCEEYDAGSCVLGHSRADIFERYYISQKVKRDVESAYLGCPARELVIRAVGMMNLTWDPRVQKDLTDEQKSTIDQHPCLIELGRQKQNLVSDMKCQYGSVPKAQTIQSERRFLRKCARDEIRERFFAQIDTIEIEHQLLGLSLPDDLNVEDADDVRFASAERACLARSLFQPLSSSVHKTCELHGRRVQVIRDWTALCGLQGVPYKQKASLGDLVTLKGELKPIDVDIFPMICPATQCLFCLGNEQWACNFSPYSFSRTEKMRRHVYDCHLRYLASDACFPCPHPVCSENVRGIA</sequence>
<gene>
    <name evidence="1" type="ORF">PAAG_05012</name>
</gene>
<protein>
    <recommendedName>
        <fullName evidence="3">FluG domain-containing protein</fullName>
    </recommendedName>
</protein>
<evidence type="ECO:0008006" key="3">
    <source>
        <dbReference type="Google" id="ProtNLM"/>
    </source>
</evidence>
<dbReference type="InterPro" id="IPR021842">
    <property type="entry name" value="DUF3435"/>
</dbReference>
<dbReference type="OMA" id="HPACLER"/>
<proteinExistence type="predicted"/>
<reference evidence="1 2" key="1">
    <citation type="journal article" date="2011" name="PLoS Genet.">
        <title>Comparative genomic analysis of human fungal pathogens causing paracoccidioidomycosis.</title>
        <authorList>
            <person name="Desjardins C.A."/>
            <person name="Champion M.D."/>
            <person name="Holder J.W."/>
            <person name="Muszewska A."/>
            <person name="Goldberg J."/>
            <person name="Bailao A.M."/>
            <person name="Brigido M.M."/>
            <person name="Ferreira M.E."/>
            <person name="Garcia A.M."/>
            <person name="Grynberg M."/>
            <person name="Gujja S."/>
            <person name="Heiman D.I."/>
            <person name="Henn M.R."/>
            <person name="Kodira C.D."/>
            <person name="Leon-Narvaez H."/>
            <person name="Longo L.V."/>
            <person name="Ma L.J."/>
            <person name="Malavazi I."/>
            <person name="Matsuo A.L."/>
            <person name="Morais F.V."/>
            <person name="Pereira M."/>
            <person name="Rodriguez-Brito S."/>
            <person name="Sakthikumar S."/>
            <person name="Salem-Izacc S.M."/>
            <person name="Sykes S.M."/>
            <person name="Teixeira M.M."/>
            <person name="Vallejo M.C."/>
            <person name="Walter M.E."/>
            <person name="Yandava C."/>
            <person name="Young S."/>
            <person name="Zeng Q."/>
            <person name="Zucker J."/>
            <person name="Felipe M.S."/>
            <person name="Goldman G.H."/>
            <person name="Haas B.J."/>
            <person name="McEwen J.G."/>
            <person name="Nino-Vega G."/>
            <person name="Puccia R."/>
            <person name="San-Blas G."/>
            <person name="Soares C.M."/>
            <person name="Birren B.W."/>
            <person name="Cuomo C.A."/>
        </authorList>
    </citation>
    <scope>NUCLEOTIDE SEQUENCE [LARGE SCALE GENOMIC DNA]</scope>
    <source>
        <strain evidence="2">ATCC MYA-826 / Pb01</strain>
    </source>
</reference>
<keyword evidence="2" id="KW-1185">Reference proteome</keyword>
<evidence type="ECO:0000313" key="2">
    <source>
        <dbReference type="Proteomes" id="UP000002059"/>
    </source>
</evidence>
<evidence type="ECO:0000313" key="1">
    <source>
        <dbReference type="EMBL" id="EEH33963.2"/>
    </source>
</evidence>
<dbReference type="OrthoDB" id="5400098at2759"/>
<name>C1H2L9_PARBA</name>
<dbReference type="PANTHER" id="PTHR37535">
    <property type="entry name" value="FLUG DOMAIN PROTEIN"/>
    <property type="match status" value="1"/>
</dbReference>
<dbReference type="Proteomes" id="UP000002059">
    <property type="component" value="Partially assembled WGS sequence"/>
</dbReference>
<dbReference type="GeneID" id="9096295"/>
<dbReference type="HOGENOM" id="CLU_903443_0_0_1"/>
<dbReference type="PANTHER" id="PTHR37535:SF4">
    <property type="entry name" value="FLUG DOMAIN-CONTAINING PROTEIN"/>
    <property type="match status" value="1"/>
</dbReference>